<proteinExistence type="predicted"/>
<dbReference type="Proteomes" id="UP001146793">
    <property type="component" value="Unassembled WGS sequence"/>
</dbReference>
<dbReference type="GO" id="GO:0000724">
    <property type="term" value="P:double-strand break repair via homologous recombination"/>
    <property type="evidence" value="ECO:0007669"/>
    <property type="project" value="InterPro"/>
</dbReference>
<comment type="caution">
    <text evidence="1">The sequence shown here is derived from an EMBL/GenBank/DDBJ whole genome shotgun (WGS) entry which is preliminary data.</text>
</comment>
<organism evidence="1 2">
    <name type="scientific">Anaeramoeba flamelloides</name>
    <dbReference type="NCBI Taxonomy" id="1746091"/>
    <lineage>
        <taxon>Eukaryota</taxon>
        <taxon>Metamonada</taxon>
        <taxon>Anaeramoebidae</taxon>
        <taxon>Anaeramoeba</taxon>
    </lineage>
</organism>
<dbReference type="Gene3D" id="3.40.50.300">
    <property type="entry name" value="P-loop containing nucleotide triphosphate hydrolases"/>
    <property type="match status" value="1"/>
</dbReference>
<dbReference type="PANTHER" id="PTHR46644:SF2">
    <property type="entry name" value="DNA REPAIR PROTEIN XRCC2"/>
    <property type="match status" value="1"/>
</dbReference>
<dbReference type="InterPro" id="IPR030547">
    <property type="entry name" value="XRCC2"/>
</dbReference>
<dbReference type="GO" id="GO:0005657">
    <property type="term" value="C:replication fork"/>
    <property type="evidence" value="ECO:0007669"/>
    <property type="project" value="InterPro"/>
</dbReference>
<accession>A0AAV7Z3D1</accession>
<dbReference type="AlphaFoldDB" id="A0AAV7Z3D1"/>
<protein>
    <submittedName>
        <fullName evidence="1">DNA repair protein xrcc2</fullName>
    </submittedName>
</protein>
<dbReference type="InterPro" id="IPR027417">
    <property type="entry name" value="P-loop_NTPase"/>
</dbReference>
<dbReference type="PANTHER" id="PTHR46644">
    <property type="entry name" value="DNA REPAIR PROTEIN XRCC2"/>
    <property type="match status" value="1"/>
</dbReference>
<name>A0AAV7Z3D1_9EUKA</name>
<dbReference type="SUPFAM" id="SSF52540">
    <property type="entry name" value="P-loop containing nucleoside triphosphate hydrolases"/>
    <property type="match status" value="1"/>
</dbReference>
<sequence>MNKENFFELFSRTSQPTPLLTNLSVLDKELNGVLPPSIVSIEGPTQTGKTESILKVIQKFILPLEYGGHESMVVLFDTDLRFEITRLTFLLEEHLVNFSEQNKNKNKKQKTQTSDGNLEIEEQTQLSEETLLNQTNKKNKGGDQKRINEIVKSSLSRLFVYRPITIDQFYYTLLWVQSFMKRNNNNRQFNSTKVMSRDKVSQQRGTVNLQDKISLIVIDSISAFYWLDKTYPFRKQSLLSDEIPNLIAKIAEEFELLVFITILQRTLSIKKQIKQAETHSYLPKKLTKKFNYSIILNHNKLSVHNVFNTGLSHHIRKHYYIAIMKTKKNSFTSQTYSYTIENSGIQFEIAEQESDKDLDIESENEIEKENSIY</sequence>
<gene>
    <name evidence="1" type="ORF">M0812_19687</name>
</gene>
<reference evidence="1" key="1">
    <citation type="submission" date="2022-08" db="EMBL/GenBank/DDBJ databases">
        <title>Novel sulphate-reducing endosymbionts in the free-living metamonad Anaeramoeba.</title>
        <authorList>
            <person name="Jerlstrom-Hultqvist J."/>
            <person name="Cepicka I."/>
            <person name="Gallot-Lavallee L."/>
            <person name="Salas-Leiva D."/>
            <person name="Curtis B.A."/>
            <person name="Zahonova K."/>
            <person name="Pipaliya S."/>
            <person name="Dacks J."/>
            <person name="Roger A.J."/>
        </authorList>
    </citation>
    <scope>NUCLEOTIDE SEQUENCE</scope>
    <source>
        <strain evidence="1">Busselton2</strain>
    </source>
</reference>
<evidence type="ECO:0000313" key="1">
    <source>
        <dbReference type="EMBL" id="KAJ3435499.1"/>
    </source>
</evidence>
<dbReference type="EMBL" id="JANTQA010000040">
    <property type="protein sequence ID" value="KAJ3435499.1"/>
    <property type="molecule type" value="Genomic_DNA"/>
</dbReference>
<evidence type="ECO:0000313" key="2">
    <source>
        <dbReference type="Proteomes" id="UP001146793"/>
    </source>
</evidence>
<dbReference type="GO" id="GO:0033063">
    <property type="term" value="C:Rad51B-Rad51C-Rad51D-XRCC2 complex"/>
    <property type="evidence" value="ECO:0007669"/>
    <property type="project" value="InterPro"/>
</dbReference>